<protein>
    <submittedName>
        <fullName evidence="3">Uncharacterized protein</fullName>
    </submittedName>
</protein>
<dbReference type="Proteomes" id="UP000054498">
    <property type="component" value="Unassembled WGS sequence"/>
</dbReference>
<sequence length="885" mass="90896">MKHSRSVAVFLVLLAVGTQASNPLFDAFGIGKAVGDKLGGNVTHQANQALNQAVTGVVHKVNDTVAPIKAKVESVYKTVNDTLAPVQEHIEKNVLGPVRGVVKSVADGVQAKVDQATKLLPVGHVDTWKAAVVLAWLKESGLYDKLNASFPADGFKIPDIPAEIQKAQLQKLALLAQLNSTLSSAQQLKNELLLSLLKESKALDLLEKVQNKTGLPVLSLLPASGPGAGLPPLPSLPSIPTPKLPEVPSIADIKALLPNVSADDLFKALPFDKLSNLTGKATLGNDSLAALAKKLGFSGVSTPAGLADLKSCIALSLLKDLPHADIKFALLGNATKALQSAFDAAHAAVVQQVEAKLKQANDAFNGLLKHFSALKADPVKAVSSEIAQATKQAQDALDAKVKLASDALDAANKQAQQLASAKAAFIADPKAAVQGAVGNLTNQLESGVKAATDAINAAQKQAASVIDSKLAAIGLGGYATNASQLLESKLKQANDAVSNITAVAQDLKANPTKAVSDALARALMEAQSLLDSKVKQANDAISAANKTADALLGAKLAAANDVKAQAEGAIGNLTKQVEAKVKQANDAIFAAQKQAASVIDSKLAAIGLPGVAVNATQKLQAQVLAIGAAYQNLTKLASDIKADPHKAASQALAAASKQANDLLDAKVAALAEAYQAALKNAQAVVAFKLQIVGGAQTNAATLLASVTQQYEAKVKEAHAALAAARKQLNAILDAKLAHIGLGGLAANTSSLIDSKLKQATDALGALAQQAQAVKSNPVKAANDAIANATAKAQSILDLKIKQANDAIDQANKLVNQLLSAKAKAATDATSQAKSLLAPLSKQLDSKIKQANDAIASAHKTLSSLKASLLVAPSLPSFNHTLLRKP</sequence>
<keyword evidence="4" id="KW-1185">Reference proteome</keyword>
<name>A0A0D2NHH4_9CHLO</name>
<evidence type="ECO:0000313" key="4">
    <source>
        <dbReference type="Proteomes" id="UP000054498"/>
    </source>
</evidence>
<keyword evidence="2" id="KW-0732">Signal</keyword>
<dbReference type="OrthoDB" id="10601161at2759"/>
<dbReference type="RefSeq" id="XP_013903475.1">
    <property type="nucleotide sequence ID" value="XM_014048021.1"/>
</dbReference>
<proteinExistence type="predicted"/>
<evidence type="ECO:0000313" key="3">
    <source>
        <dbReference type="EMBL" id="KIZ04456.1"/>
    </source>
</evidence>
<feature type="chain" id="PRO_5002265447" evidence="2">
    <location>
        <begin position="21"/>
        <end position="885"/>
    </location>
</feature>
<dbReference type="KEGG" id="mng:MNEG_3503"/>
<keyword evidence="1" id="KW-0175">Coiled coil</keyword>
<organism evidence="3 4">
    <name type="scientific">Monoraphidium neglectum</name>
    <dbReference type="NCBI Taxonomy" id="145388"/>
    <lineage>
        <taxon>Eukaryota</taxon>
        <taxon>Viridiplantae</taxon>
        <taxon>Chlorophyta</taxon>
        <taxon>core chlorophytes</taxon>
        <taxon>Chlorophyceae</taxon>
        <taxon>CS clade</taxon>
        <taxon>Sphaeropleales</taxon>
        <taxon>Selenastraceae</taxon>
        <taxon>Monoraphidium</taxon>
    </lineage>
</organism>
<dbReference type="EMBL" id="KK100661">
    <property type="protein sequence ID" value="KIZ04456.1"/>
    <property type="molecule type" value="Genomic_DNA"/>
</dbReference>
<evidence type="ECO:0000256" key="2">
    <source>
        <dbReference type="SAM" id="SignalP"/>
    </source>
</evidence>
<feature type="coiled-coil region" evidence="1">
    <location>
        <begin position="350"/>
        <end position="421"/>
    </location>
</feature>
<dbReference type="GeneID" id="25736381"/>
<gene>
    <name evidence="3" type="ORF">MNEG_3503</name>
</gene>
<accession>A0A0D2NHH4</accession>
<feature type="signal peptide" evidence="2">
    <location>
        <begin position="1"/>
        <end position="20"/>
    </location>
</feature>
<evidence type="ECO:0000256" key="1">
    <source>
        <dbReference type="SAM" id="Coils"/>
    </source>
</evidence>
<reference evidence="3 4" key="1">
    <citation type="journal article" date="2013" name="BMC Genomics">
        <title>Reconstruction of the lipid metabolism for the microalga Monoraphidium neglectum from its genome sequence reveals characteristics suitable for biofuel production.</title>
        <authorList>
            <person name="Bogen C."/>
            <person name="Al-Dilaimi A."/>
            <person name="Albersmeier A."/>
            <person name="Wichmann J."/>
            <person name="Grundmann M."/>
            <person name="Rupp O."/>
            <person name="Lauersen K.J."/>
            <person name="Blifernez-Klassen O."/>
            <person name="Kalinowski J."/>
            <person name="Goesmann A."/>
            <person name="Mussgnug J.H."/>
            <person name="Kruse O."/>
        </authorList>
    </citation>
    <scope>NUCLEOTIDE SEQUENCE [LARGE SCALE GENOMIC DNA]</scope>
    <source>
        <strain evidence="3 4">SAG 48.87</strain>
    </source>
</reference>
<dbReference type="AlphaFoldDB" id="A0A0D2NHH4"/>